<dbReference type="KEGG" id="mmes:MMSR116_17570"/>
<dbReference type="Proteomes" id="UP000012488">
    <property type="component" value="Chromosome"/>
</dbReference>
<reference evidence="2 3" key="2">
    <citation type="journal article" date="2013" name="Genome Announc.">
        <title>Draft Genome Sequence of Methylobacterium mesophilicum Strain SR1.6/6, Isolated from Citrus sinensis.</title>
        <authorList>
            <person name="Marinho Almeida D."/>
            <person name="Dini-Andreote F."/>
            <person name="Camargo Neves A.A."/>
            <person name="Juca Ramos R.T."/>
            <person name="Andreote F.D."/>
            <person name="Carneiro A.R."/>
            <person name="Oliveira de Souza Lima A."/>
            <person name="Caracciolo Gomes de Sa P.H."/>
            <person name="Ribeiro Barbosa M.S."/>
            <person name="Araujo W.L."/>
            <person name="Silva A."/>
        </authorList>
    </citation>
    <scope>NUCLEOTIDE SEQUENCE [LARGE SCALE GENOMIC DNA]</scope>
    <source>
        <strain evidence="2 3">SR1.6/6</strain>
    </source>
</reference>
<proteinExistence type="predicted"/>
<protein>
    <submittedName>
        <fullName evidence="2">Uncharacterized protein</fullName>
    </submittedName>
</protein>
<evidence type="ECO:0000313" key="2">
    <source>
        <dbReference type="EMBL" id="QGY03500.1"/>
    </source>
</evidence>
<evidence type="ECO:0000256" key="1">
    <source>
        <dbReference type="SAM" id="MobiDB-lite"/>
    </source>
</evidence>
<feature type="region of interest" description="Disordered" evidence="1">
    <location>
        <begin position="190"/>
        <end position="223"/>
    </location>
</feature>
<organism evidence="2 3">
    <name type="scientific">Methylobacterium mesophilicum SR1.6/6</name>
    <dbReference type="NCBI Taxonomy" id="908290"/>
    <lineage>
        <taxon>Bacteria</taxon>
        <taxon>Pseudomonadati</taxon>
        <taxon>Pseudomonadota</taxon>
        <taxon>Alphaproteobacteria</taxon>
        <taxon>Hyphomicrobiales</taxon>
        <taxon>Methylobacteriaceae</taxon>
        <taxon>Methylobacterium</taxon>
    </lineage>
</organism>
<sequence length="223" mass="25189">MPMHPVATRTPTDRLELHKALRLFYGDSRERSADTDIDWPRVRDLARNSIREALAHDRVPAFVFEETGRQHPIPAWLWNGSGLWAHAYESCLVKVPLEGRTVSGYLLVDQAAFERLLTPAPQAPNPAEQAYTPPLVAYLLEVAERFDLTADYRFSKELMADWIAKNPPPGVKMSQSRALNLARYLGHPDFDGGGQPGDLTGKRPPDPCVPYHGVQYPKPRRER</sequence>
<accession>A0A6B9FLQ3</accession>
<gene>
    <name evidence="2" type="ORF">MMSR116_17570</name>
</gene>
<reference evidence="2 3" key="1">
    <citation type="journal article" date="2012" name="Genet. Mol. Biol.">
        <title>Analysis of 16S rRNA and mxaF genes revealing insights into Methylobacterium niche-specific plant association.</title>
        <authorList>
            <person name="Dourado M.N."/>
            <person name="Andreote F.D."/>
            <person name="Dini-Andreote F."/>
            <person name="Conti R."/>
            <person name="Araujo J.M."/>
            <person name="Araujo W.L."/>
        </authorList>
    </citation>
    <scope>NUCLEOTIDE SEQUENCE [LARGE SCALE GENOMIC DNA]</scope>
    <source>
        <strain evidence="2 3">SR1.6/6</strain>
    </source>
</reference>
<dbReference type="AlphaFoldDB" id="A0A6B9FLQ3"/>
<dbReference type="EMBL" id="CP043538">
    <property type="protein sequence ID" value="QGY03500.1"/>
    <property type="molecule type" value="Genomic_DNA"/>
</dbReference>
<name>A0A6B9FLQ3_9HYPH</name>
<evidence type="ECO:0000313" key="3">
    <source>
        <dbReference type="Proteomes" id="UP000012488"/>
    </source>
</evidence>